<dbReference type="HOGENOM" id="CLU_2310683_0_0_1"/>
<proteinExistence type="predicted"/>
<dbReference type="EnsemblPlants" id="OPUNC11G08530.1">
    <property type="protein sequence ID" value="OPUNC11G08530.1"/>
    <property type="gene ID" value="OPUNC11G08530"/>
</dbReference>
<reference evidence="1" key="1">
    <citation type="submission" date="2015-04" db="UniProtKB">
        <authorList>
            <consortium name="EnsemblPlants"/>
        </authorList>
    </citation>
    <scope>IDENTIFICATION</scope>
</reference>
<name>A0A0E0MEG4_ORYPU</name>
<dbReference type="Gramene" id="OPUNC11G08530.1">
    <property type="protein sequence ID" value="OPUNC11G08530.1"/>
    <property type="gene ID" value="OPUNC11G08530"/>
</dbReference>
<evidence type="ECO:0000313" key="1">
    <source>
        <dbReference type="EnsemblPlants" id="OPUNC11G08530.1"/>
    </source>
</evidence>
<sequence>MPDKITNKGNKKVVMAAGADHISTLRMSSSNTSSHSIHHVRPCRPLASPMKVCARLRINDNDNFCSVQQMNKLVPHLVHRERTPLYVSELDSFHNGEFAK</sequence>
<organism evidence="1">
    <name type="scientific">Oryza punctata</name>
    <name type="common">Red rice</name>
    <dbReference type="NCBI Taxonomy" id="4537"/>
    <lineage>
        <taxon>Eukaryota</taxon>
        <taxon>Viridiplantae</taxon>
        <taxon>Streptophyta</taxon>
        <taxon>Embryophyta</taxon>
        <taxon>Tracheophyta</taxon>
        <taxon>Spermatophyta</taxon>
        <taxon>Magnoliopsida</taxon>
        <taxon>Liliopsida</taxon>
        <taxon>Poales</taxon>
        <taxon>Poaceae</taxon>
        <taxon>BOP clade</taxon>
        <taxon>Oryzoideae</taxon>
        <taxon>Oryzeae</taxon>
        <taxon>Oryzinae</taxon>
        <taxon>Oryza</taxon>
    </lineage>
</organism>
<accession>A0A0E0MEG4</accession>
<reference evidence="1" key="2">
    <citation type="submission" date="2018-05" db="EMBL/GenBank/DDBJ databases">
        <title>OpunRS2 (Oryza punctata Reference Sequence Version 2).</title>
        <authorList>
            <person name="Zhang J."/>
            <person name="Kudrna D."/>
            <person name="Lee S."/>
            <person name="Talag J."/>
            <person name="Welchert J."/>
            <person name="Wing R.A."/>
        </authorList>
    </citation>
    <scope>NUCLEOTIDE SEQUENCE [LARGE SCALE GENOMIC DNA]</scope>
</reference>
<keyword evidence="2" id="KW-1185">Reference proteome</keyword>
<dbReference type="Proteomes" id="UP000026962">
    <property type="component" value="Chromosome 11"/>
</dbReference>
<protein>
    <submittedName>
        <fullName evidence="1">Uncharacterized protein</fullName>
    </submittedName>
</protein>
<evidence type="ECO:0000313" key="2">
    <source>
        <dbReference type="Proteomes" id="UP000026962"/>
    </source>
</evidence>
<dbReference type="AlphaFoldDB" id="A0A0E0MEG4"/>